<dbReference type="RefSeq" id="WP_119770984.1">
    <property type="nucleotide sequence ID" value="NZ_QYUO01000002.1"/>
</dbReference>
<evidence type="ECO:0000313" key="2">
    <source>
        <dbReference type="Proteomes" id="UP000265955"/>
    </source>
</evidence>
<dbReference type="PANTHER" id="PTHR37625:SF4">
    <property type="entry name" value="OUTER MEMBRANE LIPOPROTEIN"/>
    <property type="match status" value="1"/>
</dbReference>
<dbReference type="Gene3D" id="2.60.40.4150">
    <property type="entry name" value="Type VI secretion system, lipoprotein SciN"/>
    <property type="match status" value="1"/>
</dbReference>
<evidence type="ECO:0000313" key="1">
    <source>
        <dbReference type="EMBL" id="RJF95837.1"/>
    </source>
</evidence>
<dbReference type="Proteomes" id="UP000265955">
    <property type="component" value="Unassembled WGS sequence"/>
</dbReference>
<dbReference type="PANTHER" id="PTHR37625">
    <property type="entry name" value="OUTER MEMBRANE LIPOPROTEIN-RELATED"/>
    <property type="match status" value="1"/>
</dbReference>
<organism evidence="1 2">
    <name type="scientific">Noviherbaspirillum saxi</name>
    <dbReference type="NCBI Taxonomy" id="2320863"/>
    <lineage>
        <taxon>Bacteria</taxon>
        <taxon>Pseudomonadati</taxon>
        <taxon>Pseudomonadota</taxon>
        <taxon>Betaproteobacteria</taxon>
        <taxon>Burkholderiales</taxon>
        <taxon>Oxalobacteraceae</taxon>
        <taxon>Noviherbaspirillum</taxon>
    </lineage>
</organism>
<protein>
    <submittedName>
        <fullName evidence="1">Type VI secretion system lipoprotein TssJ</fullName>
    </submittedName>
</protein>
<dbReference type="InterPro" id="IPR017734">
    <property type="entry name" value="T6SS_SciN"/>
</dbReference>
<proteinExistence type="predicted"/>
<keyword evidence="1" id="KW-0449">Lipoprotein</keyword>
<gene>
    <name evidence="1" type="primary">tssJ</name>
    <name evidence="1" type="ORF">D3871_20940</name>
</gene>
<dbReference type="InterPro" id="IPR038706">
    <property type="entry name" value="Type_VI_SciN-like_sf"/>
</dbReference>
<dbReference type="AlphaFoldDB" id="A0A3A3FKK8"/>
<keyword evidence="2" id="KW-1185">Reference proteome</keyword>
<dbReference type="Pfam" id="PF12790">
    <property type="entry name" value="T6SS-SciN"/>
    <property type="match status" value="1"/>
</dbReference>
<name>A0A3A3FKK8_9BURK</name>
<dbReference type="NCBIfam" id="TIGR03352">
    <property type="entry name" value="VI_chp_3"/>
    <property type="match status" value="1"/>
</dbReference>
<comment type="caution">
    <text evidence="1">The sequence shown here is derived from an EMBL/GenBank/DDBJ whole genome shotgun (WGS) entry which is preliminary data.</text>
</comment>
<dbReference type="OrthoDB" id="8752321at2"/>
<dbReference type="EMBL" id="QYUO01000002">
    <property type="protein sequence ID" value="RJF95837.1"/>
    <property type="molecule type" value="Genomic_DNA"/>
</dbReference>
<sequence>MWWIERQQPQQQEKLFNLCPRAKFIKRCLPWTSCLLLLACGTTQQSAGSATDNVLSIIGLKRFGTDAPPSSRKVRLRIEGAHGMNSGGAGQGVPTVLRLYKLRTQTSFLSAPQQTFGHPEKERIALGPDLAEVREFILIPGQSLHVNEALPDDAHHVGVVALFRRPSGQRWRMAFTARDIEESGLILGVHACALTSTGAIPIGMVRGDALLLSAAPCIQ</sequence>
<accession>A0A3A3FKK8</accession>
<reference evidence="2" key="1">
    <citation type="submission" date="2018-09" db="EMBL/GenBank/DDBJ databases">
        <authorList>
            <person name="Zhu H."/>
        </authorList>
    </citation>
    <scope>NUCLEOTIDE SEQUENCE [LARGE SCALE GENOMIC DNA]</scope>
    <source>
        <strain evidence="2">K1R23-30</strain>
    </source>
</reference>